<dbReference type="PANTHER" id="PTHR32012:SF2">
    <property type="entry name" value="TRANSMEMBRANE PROTEIN 182"/>
    <property type="match status" value="1"/>
</dbReference>
<dbReference type="Pfam" id="PF13903">
    <property type="entry name" value="Claudin_2"/>
    <property type="match status" value="1"/>
</dbReference>
<dbReference type="InterPro" id="IPR004031">
    <property type="entry name" value="PMP22/EMP/MP20/Claudin"/>
</dbReference>
<accession>A0A3M0J530</accession>
<dbReference type="PANTHER" id="PTHR32012">
    <property type="entry name" value="TRANSMEMBRANE PROTEIN 182-RELATED"/>
    <property type="match status" value="1"/>
</dbReference>
<gene>
    <name evidence="6" type="ORF">DUI87_28072</name>
</gene>
<evidence type="ECO:0000256" key="1">
    <source>
        <dbReference type="ARBA" id="ARBA00004141"/>
    </source>
</evidence>
<feature type="transmembrane region" description="Helical" evidence="5">
    <location>
        <begin position="272"/>
        <end position="297"/>
    </location>
</feature>
<dbReference type="EMBL" id="QRBI01000185">
    <property type="protein sequence ID" value="RMB95450.1"/>
    <property type="molecule type" value="Genomic_DNA"/>
</dbReference>
<keyword evidence="2 5" id="KW-0812">Transmembrane</keyword>
<evidence type="ECO:0000256" key="2">
    <source>
        <dbReference type="ARBA" id="ARBA00022692"/>
    </source>
</evidence>
<feature type="transmembrane region" description="Helical" evidence="5">
    <location>
        <begin position="128"/>
        <end position="151"/>
    </location>
</feature>
<dbReference type="Proteomes" id="UP000269221">
    <property type="component" value="Unassembled WGS sequence"/>
</dbReference>
<feature type="transmembrane region" description="Helical" evidence="5">
    <location>
        <begin position="232"/>
        <end position="252"/>
    </location>
</feature>
<evidence type="ECO:0000256" key="5">
    <source>
        <dbReference type="SAM" id="Phobius"/>
    </source>
</evidence>
<proteinExistence type="predicted"/>
<organism evidence="6 7">
    <name type="scientific">Hirundo rustica rustica</name>
    <dbReference type="NCBI Taxonomy" id="333673"/>
    <lineage>
        <taxon>Eukaryota</taxon>
        <taxon>Metazoa</taxon>
        <taxon>Chordata</taxon>
        <taxon>Craniata</taxon>
        <taxon>Vertebrata</taxon>
        <taxon>Euteleostomi</taxon>
        <taxon>Archelosauria</taxon>
        <taxon>Archosauria</taxon>
        <taxon>Dinosauria</taxon>
        <taxon>Saurischia</taxon>
        <taxon>Theropoda</taxon>
        <taxon>Coelurosauria</taxon>
        <taxon>Aves</taxon>
        <taxon>Neognathae</taxon>
        <taxon>Neoaves</taxon>
        <taxon>Telluraves</taxon>
        <taxon>Australaves</taxon>
        <taxon>Passeriformes</taxon>
        <taxon>Sylvioidea</taxon>
        <taxon>Hirundinidae</taxon>
        <taxon>Hirundo</taxon>
    </lineage>
</organism>
<evidence type="ECO:0000313" key="7">
    <source>
        <dbReference type="Proteomes" id="UP000269221"/>
    </source>
</evidence>
<keyword evidence="3 5" id="KW-1133">Transmembrane helix</keyword>
<evidence type="ECO:0000313" key="6">
    <source>
        <dbReference type="EMBL" id="RMB95450.1"/>
    </source>
</evidence>
<dbReference type="GO" id="GO:0016020">
    <property type="term" value="C:membrane"/>
    <property type="evidence" value="ECO:0007669"/>
    <property type="project" value="UniProtKB-SubCell"/>
</dbReference>
<comment type="caution">
    <text evidence="6">The sequence shown here is derived from an EMBL/GenBank/DDBJ whole genome shotgun (WGS) entry which is preliminary data.</text>
</comment>
<protein>
    <submittedName>
        <fullName evidence="6">Uncharacterized protein</fullName>
    </submittedName>
</protein>
<dbReference type="InterPro" id="IPR026763">
    <property type="entry name" value="TMEM182"/>
</dbReference>
<keyword evidence="4 5" id="KW-0472">Membrane</keyword>
<dbReference type="AlphaFoldDB" id="A0A3M0J530"/>
<reference evidence="6 7" key="1">
    <citation type="submission" date="2018-07" db="EMBL/GenBank/DDBJ databases">
        <title>A high quality draft genome assembly of the barn swallow (H. rustica rustica).</title>
        <authorList>
            <person name="Formenti G."/>
            <person name="Chiara M."/>
            <person name="Poveda L."/>
            <person name="Francoijs K.-J."/>
            <person name="Bonisoli-Alquati A."/>
            <person name="Canova L."/>
            <person name="Gianfranceschi L."/>
            <person name="Horner D.S."/>
            <person name="Saino N."/>
        </authorList>
    </citation>
    <scope>NUCLEOTIDE SEQUENCE [LARGE SCALE GENOMIC DNA]</scope>
    <source>
        <strain evidence="6">Chelidonia</strain>
        <tissue evidence="6">Blood</tissue>
    </source>
</reference>
<evidence type="ECO:0000256" key="4">
    <source>
        <dbReference type="ARBA" id="ARBA00023136"/>
    </source>
</evidence>
<name>A0A3M0J530_HIRRU</name>
<keyword evidence="7" id="KW-1185">Reference proteome</keyword>
<evidence type="ECO:0000256" key="3">
    <source>
        <dbReference type="ARBA" id="ARBA00022989"/>
    </source>
</evidence>
<sequence length="306" mass="33423">MKAGAAALAAGILGGTGVLLFLVAFGTDYWLLATDTCGVFEHGNSTLSTGGAEIPTEVGKEIPIFHHEGFFWRCWFFGEGHPETIWTFWYTSQAHPKFCMHGYLFPMPIAVGPFPHPSYDTTAVYRGFWTAFILLAVAAGLVGGLLLVCGVPFSSPRSYKIGGGFLLLSETKVRSAALAQVAQRGYGCHIPGSVPGQVGWGREQLGMIGHIPAHSGTDFFFSMTQQHGKKGALFLLLVFLFVMWKEFAADFQKYILLERSEECLGDVPVHVYYGWSFMFAAAGVPLVLLSGLLFFLVGREIMDSLQ</sequence>
<comment type="subcellular location">
    <subcellularLocation>
        <location evidence="1">Membrane</location>
        <topology evidence="1">Multi-pass membrane protein</topology>
    </subcellularLocation>
</comment>
<dbReference type="STRING" id="333673.A0A3M0J530"/>
<dbReference type="OrthoDB" id="9942154at2759"/>
<dbReference type="Gene3D" id="1.20.140.150">
    <property type="match status" value="2"/>
</dbReference>